<dbReference type="PANTHER" id="PTHR31903">
    <property type="entry name" value="F12F1.11-RELATED"/>
    <property type="match status" value="1"/>
</dbReference>
<proteinExistence type="predicted"/>
<name>A0A822YVM4_NELNU</name>
<sequence>MPQDQCVIIFSNEWNKSNPSQERIHSNSHISTTLKMFILQKHREILTYLISCSGSSGSFSGGRSRNNHKSLSEDHPSSFHCNCFKCYTSYWVRWDSSPNRQH</sequence>
<keyword evidence="3" id="KW-1185">Reference proteome</keyword>
<reference evidence="2 3" key="1">
    <citation type="journal article" date="2020" name="Mol. Biol. Evol.">
        <title>Distinct Expression and Methylation Patterns for Genes with Different Fates following a Single Whole-Genome Duplication in Flowering Plants.</title>
        <authorList>
            <person name="Shi T."/>
            <person name="Rahmani R.S."/>
            <person name="Gugger P.F."/>
            <person name="Wang M."/>
            <person name="Li H."/>
            <person name="Zhang Y."/>
            <person name="Li Z."/>
            <person name="Wang Q."/>
            <person name="Van de Peer Y."/>
            <person name="Marchal K."/>
            <person name="Chen J."/>
        </authorList>
    </citation>
    <scope>NUCLEOTIDE SEQUENCE [LARGE SCALE GENOMIC DNA]</scope>
    <source>
        <tissue evidence="2">Leaf</tissue>
    </source>
</reference>
<dbReference type="Proteomes" id="UP000607653">
    <property type="component" value="Unassembled WGS sequence"/>
</dbReference>
<organism evidence="2 3">
    <name type="scientific">Nelumbo nucifera</name>
    <name type="common">Sacred lotus</name>
    <dbReference type="NCBI Taxonomy" id="4432"/>
    <lineage>
        <taxon>Eukaryota</taxon>
        <taxon>Viridiplantae</taxon>
        <taxon>Streptophyta</taxon>
        <taxon>Embryophyta</taxon>
        <taxon>Tracheophyta</taxon>
        <taxon>Spermatophyta</taxon>
        <taxon>Magnoliopsida</taxon>
        <taxon>Proteales</taxon>
        <taxon>Nelumbonaceae</taxon>
        <taxon>Nelumbo</taxon>
    </lineage>
</organism>
<dbReference type="EMBL" id="DUZY01000004">
    <property type="protein sequence ID" value="DAD36163.1"/>
    <property type="molecule type" value="Genomic_DNA"/>
</dbReference>
<dbReference type="AlphaFoldDB" id="A0A822YVM4"/>
<comment type="caution">
    <text evidence="2">The sequence shown here is derived from an EMBL/GenBank/DDBJ whole genome shotgun (WGS) entry which is preliminary data.</text>
</comment>
<evidence type="ECO:0000256" key="1">
    <source>
        <dbReference type="SAM" id="MobiDB-lite"/>
    </source>
</evidence>
<dbReference type="PANTHER" id="PTHR31903:SF6">
    <property type="entry name" value="F12F1.11-RELATED"/>
    <property type="match status" value="1"/>
</dbReference>
<gene>
    <name evidence="2" type="ORF">HUJ06_006803</name>
</gene>
<protein>
    <submittedName>
        <fullName evidence="2">Uncharacterized protein</fullName>
    </submittedName>
</protein>
<feature type="region of interest" description="Disordered" evidence="1">
    <location>
        <begin position="54"/>
        <end position="79"/>
    </location>
</feature>
<feature type="compositionally biased region" description="Low complexity" evidence="1">
    <location>
        <begin position="54"/>
        <end position="64"/>
    </location>
</feature>
<accession>A0A822YVM4</accession>
<evidence type="ECO:0000313" key="2">
    <source>
        <dbReference type="EMBL" id="DAD36163.1"/>
    </source>
</evidence>
<evidence type="ECO:0000313" key="3">
    <source>
        <dbReference type="Proteomes" id="UP000607653"/>
    </source>
</evidence>